<comment type="subcellular location">
    <subcellularLocation>
        <location evidence="1">Membrane</location>
        <topology evidence="1">Multi-pass membrane protein</topology>
    </subcellularLocation>
</comment>
<keyword evidence="4 8" id="KW-1133">Transmembrane helix</keyword>
<dbReference type="STRING" id="7395.A0A1A9VG09"/>
<organism evidence="9 10">
    <name type="scientific">Glossina austeni</name>
    <name type="common">Savannah tsetse fly</name>
    <dbReference type="NCBI Taxonomy" id="7395"/>
    <lineage>
        <taxon>Eukaryota</taxon>
        <taxon>Metazoa</taxon>
        <taxon>Ecdysozoa</taxon>
        <taxon>Arthropoda</taxon>
        <taxon>Hexapoda</taxon>
        <taxon>Insecta</taxon>
        <taxon>Pterygota</taxon>
        <taxon>Neoptera</taxon>
        <taxon>Endopterygota</taxon>
        <taxon>Diptera</taxon>
        <taxon>Brachycera</taxon>
        <taxon>Muscomorpha</taxon>
        <taxon>Hippoboscoidea</taxon>
        <taxon>Glossinidae</taxon>
        <taxon>Glossina</taxon>
    </lineage>
</organism>
<keyword evidence="10" id="KW-1185">Reference proteome</keyword>
<evidence type="ECO:0000256" key="5">
    <source>
        <dbReference type="ARBA" id="ARBA00023136"/>
    </source>
</evidence>
<dbReference type="Pfam" id="PF02466">
    <property type="entry name" value="Tim17"/>
    <property type="match status" value="1"/>
</dbReference>
<evidence type="ECO:0000256" key="7">
    <source>
        <dbReference type="ARBA" id="ARBA00041344"/>
    </source>
</evidence>
<evidence type="ECO:0000256" key="8">
    <source>
        <dbReference type="SAM" id="Phobius"/>
    </source>
</evidence>
<proteinExistence type="inferred from homology"/>
<dbReference type="GO" id="GO:0032981">
    <property type="term" value="P:mitochondrial respiratory chain complex I assembly"/>
    <property type="evidence" value="ECO:0007669"/>
    <property type="project" value="InterPro"/>
</dbReference>
<evidence type="ECO:0000256" key="4">
    <source>
        <dbReference type="ARBA" id="ARBA00022989"/>
    </source>
</evidence>
<dbReference type="InterPro" id="IPR055299">
    <property type="entry name" value="TIMMDC1"/>
</dbReference>
<comment type="similarity">
    <text evidence="2">Belongs to the Tim17/Tim22/Tim23 family.</text>
</comment>
<feature type="transmembrane region" description="Helical" evidence="8">
    <location>
        <begin position="72"/>
        <end position="90"/>
    </location>
</feature>
<name>A0A1A9VG09_GLOAU</name>
<feature type="transmembrane region" description="Helical" evidence="8">
    <location>
        <begin position="184"/>
        <end position="207"/>
    </location>
</feature>
<dbReference type="EnsemblMetazoa" id="GAUT036017-RA">
    <property type="protein sequence ID" value="GAUT036017-PA"/>
    <property type="gene ID" value="GAUT036017"/>
</dbReference>
<dbReference type="GO" id="GO:0016020">
    <property type="term" value="C:membrane"/>
    <property type="evidence" value="ECO:0007669"/>
    <property type="project" value="UniProtKB-SubCell"/>
</dbReference>
<evidence type="ECO:0000313" key="9">
    <source>
        <dbReference type="EnsemblMetazoa" id="GAUT036017-PA"/>
    </source>
</evidence>
<evidence type="ECO:0000256" key="1">
    <source>
        <dbReference type="ARBA" id="ARBA00004141"/>
    </source>
</evidence>
<keyword evidence="5 8" id="KW-0472">Membrane</keyword>
<dbReference type="PANTHER" id="PTHR13002:SF1">
    <property type="entry name" value="COMPLEX I ASSEMBLY FACTOR TIMMDC1, MITOCHONDRIAL"/>
    <property type="match status" value="1"/>
</dbReference>
<dbReference type="AlphaFoldDB" id="A0A1A9VG09"/>
<keyword evidence="3 8" id="KW-0812">Transmembrane</keyword>
<reference evidence="9" key="1">
    <citation type="submission" date="2020-05" db="UniProtKB">
        <authorList>
            <consortium name="EnsemblMetazoa"/>
        </authorList>
    </citation>
    <scope>IDENTIFICATION</scope>
    <source>
        <strain evidence="9">TTRI</strain>
    </source>
</reference>
<accession>A0A1A9VG09</accession>
<feature type="transmembrane region" description="Helical" evidence="8">
    <location>
        <begin position="133"/>
        <end position="154"/>
    </location>
</feature>
<dbReference type="PANTHER" id="PTHR13002">
    <property type="entry name" value="C3ORF1 PROTEIN-RELATED"/>
    <property type="match status" value="1"/>
</dbReference>
<dbReference type="VEuPathDB" id="VectorBase:GAUT036017"/>
<evidence type="ECO:0000256" key="2">
    <source>
        <dbReference type="ARBA" id="ARBA00008444"/>
    </source>
</evidence>
<evidence type="ECO:0000256" key="3">
    <source>
        <dbReference type="ARBA" id="ARBA00022692"/>
    </source>
</evidence>
<sequence>MNVPSVLRRPIRRLLWIGVLPIEVDDDAVSKSTKTYKSFIERPPSNENGWDRVKDIFKIDEFGTISAELNSVYQAGFLGFLVGAVYGGIVQSRAAYMNFMENNQATAFKSHLDAKRKLQNEFTVNFAKGGFKWGWRVALFTTSYCGIVTMISVYRGKSSLYEYLTAGLISGAIYKVNMGLKGMVAGGIIGGALGSLGGVASLLLMSFSGTTMEEVRYWQYKWKEYRDEAVVEAYKMAEEKEEPTPDIVKAHDSKVGDKITLESVK</sequence>
<protein>
    <recommendedName>
        <fullName evidence="6">Complex I assembly factor TIMMDC1, mitochondrial</fullName>
    </recommendedName>
    <alternativeName>
        <fullName evidence="7">Translocase of inner mitochondrial membrane domain-containing protein 1</fullName>
    </alternativeName>
</protein>
<dbReference type="Proteomes" id="UP000078200">
    <property type="component" value="Unassembled WGS sequence"/>
</dbReference>
<dbReference type="GO" id="GO:0005739">
    <property type="term" value="C:mitochondrion"/>
    <property type="evidence" value="ECO:0007669"/>
    <property type="project" value="TreeGrafter"/>
</dbReference>
<evidence type="ECO:0000256" key="6">
    <source>
        <dbReference type="ARBA" id="ARBA00040778"/>
    </source>
</evidence>
<evidence type="ECO:0000313" key="10">
    <source>
        <dbReference type="Proteomes" id="UP000078200"/>
    </source>
</evidence>